<name>A0AA94EEC2_9GAMM</name>
<evidence type="ECO:0000313" key="3">
    <source>
        <dbReference type="Proteomes" id="UP000286680"/>
    </source>
</evidence>
<dbReference type="Pfam" id="PF03741">
    <property type="entry name" value="TerC"/>
    <property type="match status" value="1"/>
</dbReference>
<dbReference type="GO" id="GO:0005886">
    <property type="term" value="C:plasma membrane"/>
    <property type="evidence" value="ECO:0007669"/>
    <property type="project" value="TreeGrafter"/>
</dbReference>
<dbReference type="EMBL" id="PIPS01000002">
    <property type="protein sequence ID" value="RUO43376.1"/>
    <property type="molecule type" value="Genomic_DNA"/>
</dbReference>
<gene>
    <name evidence="2" type="ORF">CWE23_08485</name>
</gene>
<sequence length="256" mass="28310">MFEWIYMPEAWIALATLTALEIVLGIDNIIFISILVGRLPESQRDRARTIGLTLAMVSRLLLLFSLTWIMTLTQPLFSVLEHDISGRDLILLLGGLFLLAKSTLEIHHALEGPEDNKQSVVGASFVSILLQITLLDIVFSLDSVITAVGLADHLSVMVIAVVISVAIMLLAAKSVSQFVERHPTIKMLALSFLILIGMTLVGEGLGFHVPKGYVYFAMAFSLAVEMLNINVRKRRKDEQPVHLRKAIPGDKQLKND</sequence>
<keyword evidence="1" id="KW-0472">Membrane</keyword>
<feature type="transmembrane region" description="Helical" evidence="1">
    <location>
        <begin position="89"/>
        <end position="107"/>
    </location>
</feature>
<comment type="caution">
    <text evidence="2">The sequence shown here is derived from an EMBL/GenBank/DDBJ whole genome shotgun (WGS) entry which is preliminary data.</text>
</comment>
<keyword evidence="3" id="KW-1185">Reference proteome</keyword>
<feature type="transmembrane region" description="Helical" evidence="1">
    <location>
        <begin position="119"/>
        <end position="141"/>
    </location>
</feature>
<feature type="transmembrane region" description="Helical" evidence="1">
    <location>
        <begin position="12"/>
        <end position="37"/>
    </location>
</feature>
<dbReference type="InterPro" id="IPR005496">
    <property type="entry name" value="Integral_membrane_TerC"/>
</dbReference>
<accession>A0AA94EEC2</accession>
<keyword evidence="1" id="KW-1133">Transmembrane helix</keyword>
<keyword evidence="1" id="KW-0812">Transmembrane</keyword>
<feature type="transmembrane region" description="Helical" evidence="1">
    <location>
        <begin position="184"/>
        <end position="201"/>
    </location>
</feature>
<evidence type="ECO:0008006" key="4">
    <source>
        <dbReference type="Google" id="ProtNLM"/>
    </source>
</evidence>
<feature type="transmembrane region" description="Helical" evidence="1">
    <location>
        <begin position="153"/>
        <end position="172"/>
    </location>
</feature>
<reference evidence="3" key="1">
    <citation type="journal article" date="2018" name="Front. Microbiol.">
        <title>Genome-Based Analysis Reveals the Taxonomy and Diversity of the Family Idiomarinaceae.</title>
        <authorList>
            <person name="Liu Y."/>
            <person name="Lai Q."/>
            <person name="Shao Z."/>
        </authorList>
    </citation>
    <scope>NUCLEOTIDE SEQUENCE [LARGE SCALE GENOMIC DNA]</scope>
    <source>
        <strain evidence="3">SN-14</strain>
    </source>
</reference>
<evidence type="ECO:0000256" key="1">
    <source>
        <dbReference type="SAM" id="Phobius"/>
    </source>
</evidence>
<evidence type="ECO:0000313" key="2">
    <source>
        <dbReference type="EMBL" id="RUO43376.1"/>
    </source>
</evidence>
<organism evidence="2 3">
    <name type="scientific">Idiomarina aquatica</name>
    <dbReference type="NCBI Taxonomy" id="1327752"/>
    <lineage>
        <taxon>Bacteria</taxon>
        <taxon>Pseudomonadati</taxon>
        <taxon>Pseudomonadota</taxon>
        <taxon>Gammaproteobacteria</taxon>
        <taxon>Alteromonadales</taxon>
        <taxon>Idiomarinaceae</taxon>
        <taxon>Idiomarina</taxon>
    </lineage>
</organism>
<protein>
    <recommendedName>
        <fullName evidence="4">Tellurium resistance membrane protein TerC</fullName>
    </recommendedName>
</protein>
<feature type="transmembrane region" description="Helical" evidence="1">
    <location>
        <begin position="213"/>
        <end position="231"/>
    </location>
</feature>
<dbReference type="RefSeq" id="WP_105306570.1">
    <property type="nucleotide sequence ID" value="NZ_PIPS01000002.1"/>
</dbReference>
<proteinExistence type="predicted"/>
<dbReference type="Proteomes" id="UP000286680">
    <property type="component" value="Unassembled WGS sequence"/>
</dbReference>
<dbReference type="PANTHER" id="PTHR30060:SF0">
    <property type="entry name" value="COILED-COIL PROTEIN (DUF2040)-RELATED"/>
    <property type="match status" value="1"/>
</dbReference>
<feature type="transmembrane region" description="Helical" evidence="1">
    <location>
        <begin position="49"/>
        <end position="69"/>
    </location>
</feature>
<dbReference type="PANTHER" id="PTHR30060">
    <property type="entry name" value="INNER MEMBRANE PROTEIN"/>
    <property type="match status" value="1"/>
</dbReference>
<dbReference type="AlphaFoldDB" id="A0AA94EEC2"/>